<organism evidence="1">
    <name type="scientific">marine metagenome</name>
    <dbReference type="NCBI Taxonomy" id="408172"/>
    <lineage>
        <taxon>unclassified sequences</taxon>
        <taxon>metagenomes</taxon>
        <taxon>ecological metagenomes</taxon>
    </lineage>
</organism>
<sequence>MVKEELGEDLQINWRSFALEQVNSTQGDNWKAWEQGPDYVSRGLWSLRGGIAARQQGSGIHNEYMAGILHAKHVERTDIRTRESIIEIASTIKLDINRFIEVLDDSKTLKTIGADHEYARELGIFGTPTFVFENGFSTFLKMFTPPKDEAMSAFNHFMGIARERKYFGEIKRPQPPWPRGAGD</sequence>
<protein>
    <recommendedName>
        <fullName evidence="2">DSBA-like thioredoxin domain-containing protein</fullName>
    </recommendedName>
</protein>
<dbReference type="Pfam" id="PF13743">
    <property type="entry name" value="Thioredoxin_5"/>
    <property type="match status" value="1"/>
</dbReference>
<dbReference type="SUPFAM" id="SSF52833">
    <property type="entry name" value="Thioredoxin-like"/>
    <property type="match status" value="1"/>
</dbReference>
<dbReference type="AlphaFoldDB" id="A0A382CEI0"/>
<dbReference type="Gene3D" id="3.40.30.10">
    <property type="entry name" value="Glutaredoxin"/>
    <property type="match status" value="1"/>
</dbReference>
<reference evidence="1" key="1">
    <citation type="submission" date="2018-05" db="EMBL/GenBank/DDBJ databases">
        <authorList>
            <person name="Lanie J.A."/>
            <person name="Ng W.-L."/>
            <person name="Kazmierczak K.M."/>
            <person name="Andrzejewski T.M."/>
            <person name="Davidsen T.M."/>
            <person name="Wayne K.J."/>
            <person name="Tettelin H."/>
            <person name="Glass J.I."/>
            <person name="Rusch D."/>
            <person name="Podicherti R."/>
            <person name="Tsui H.-C.T."/>
            <person name="Winkler M.E."/>
        </authorList>
    </citation>
    <scope>NUCLEOTIDE SEQUENCE</scope>
</reference>
<name>A0A382CEI0_9ZZZZ</name>
<dbReference type="EMBL" id="UINC01034045">
    <property type="protein sequence ID" value="SVB24264.1"/>
    <property type="molecule type" value="Genomic_DNA"/>
</dbReference>
<evidence type="ECO:0008006" key="2">
    <source>
        <dbReference type="Google" id="ProtNLM"/>
    </source>
</evidence>
<proteinExistence type="predicted"/>
<dbReference type="InterPro" id="IPR036249">
    <property type="entry name" value="Thioredoxin-like_sf"/>
</dbReference>
<accession>A0A382CEI0</accession>
<gene>
    <name evidence="1" type="ORF">METZ01_LOCUS177118</name>
</gene>
<evidence type="ECO:0000313" key="1">
    <source>
        <dbReference type="EMBL" id="SVB24264.1"/>
    </source>
</evidence>